<evidence type="ECO:0000256" key="2">
    <source>
        <dbReference type="ARBA" id="ARBA00022729"/>
    </source>
</evidence>
<name>A0A238X3B1_9FLAO</name>
<dbReference type="InterPro" id="IPR004193">
    <property type="entry name" value="Glyco_hydro_13_N"/>
</dbReference>
<dbReference type="Proteomes" id="UP000198384">
    <property type="component" value="Unassembled WGS sequence"/>
</dbReference>
<accession>A0A238X3B1</accession>
<dbReference type="AlphaFoldDB" id="A0A238X3B1"/>
<evidence type="ECO:0000259" key="4">
    <source>
        <dbReference type="SMART" id="SM00642"/>
    </source>
</evidence>
<dbReference type="InterPro" id="IPR026444">
    <property type="entry name" value="Secre_tail"/>
</dbReference>
<feature type="chain" id="PRO_5013212299" evidence="3">
    <location>
        <begin position="26"/>
        <end position="1107"/>
    </location>
</feature>
<dbReference type="SMART" id="SM00642">
    <property type="entry name" value="Aamy"/>
    <property type="match status" value="1"/>
</dbReference>
<feature type="domain" description="Glycosyl hydrolase family 13 catalytic" evidence="4">
    <location>
        <begin position="375"/>
        <end position="747"/>
    </location>
</feature>
<proteinExistence type="inferred from homology"/>
<dbReference type="PANTHER" id="PTHR43002">
    <property type="entry name" value="GLYCOGEN DEBRANCHING ENZYME"/>
    <property type="match status" value="1"/>
</dbReference>
<evidence type="ECO:0000256" key="1">
    <source>
        <dbReference type="ARBA" id="ARBA00008061"/>
    </source>
</evidence>
<dbReference type="Gene3D" id="2.60.40.10">
    <property type="entry name" value="Immunoglobulins"/>
    <property type="match status" value="2"/>
</dbReference>
<keyword evidence="2 3" id="KW-0732">Signal</keyword>
<sequence length="1107" mass="123534">MKKTVRLLSLIVSNFIFSQVSTVPAIPTSTTEITITLDATGTGLEGYTGDVYAHTGVLTTESTSTSDWKYVIAEWNVNTDKAKLTRTATDTYTFVITPKIADFYNITNGDKVTDLALVFRSSDGSKQTSPDYFIKIYEEGLNVTFTTPSNNSVLNLNNNITISAEASIDADLELLFNGTSIKTESASKNISTTYVLNTTGYHTLKATAKAATENAETEISIFVKAPTETETKPSNLKYGLNKNSDNSVTFLLKAPLKNDVFIIGDFNNWKLGTAYQMKKDGDDFWLTIAGLDINTEYAYQYLIDDGLKVADPYSEKILDPWNDQYIPESTYPNLKAYPTNLTTGIVSTFQINEEEYTWTVTDFTKPLQNNLIVYELLLRDFTVVGTNDIGDLTTAITKLDYLQSLGINAIELMPVSEFEGNDSWGYNPSFHNALDKAYGSKNTFKLFVDECHKRGIAVILDVVYNHAFGQSPLAQMYWDSSTNKPAANNPWLNVNATHPFNVGNDFNHESEHTKTYVNQTLEHWVNEFKIDGFRFDLSKGFTQTNNPNNVDAWSQYDASRIAILKDYADTIWANTSNTIYLILEHFADNSEEKELANYGFMFWGNLNHSYNQNTMGFTSDSSISWMSYLERGWNNPNVVGYMESHDEERLMYKNINNGNSNTNYNVRDLTTALSRQETAGMFFFTIPGPKMIWQFGELGYDFSINTCTDGSVSNDCRLSRKPIKWDYEESVNRKHIYNTWATLIAFKTKYPEVFNTSNFDLNVGSTLTKSIVLKHTSMDVVIIGNFDISTKSVSTTFTKTGTWYEYFTGEEKNVTATSESISLKPGEYKMYSTVKLVDPRGGTSADDSDNDGVVDTEDLCPNTMEGIAVNATGCPIFNLAPDNFEIEAIGETCTGKNNGQIIILANEALNYTTTINGTTYQFSTNLTVEGLAPDIYEFCILVDGETYQQCYEVTIEAGETIAGKTTVKANKATIEITKGTAPFNVLINGKQVLETSNKSFNVAVNHGDLVEVSTTVACEGLFSKSIDLYEGVTAYPNPTKGFIEIAVPFAEKEITIELYNTQSQLISSKTYPVRYGKVQLNIENKPKGLYLAKIITANPVILKLIKQ</sequence>
<evidence type="ECO:0000313" key="5">
    <source>
        <dbReference type="EMBL" id="SNR53407.1"/>
    </source>
</evidence>
<dbReference type="InterPro" id="IPR028974">
    <property type="entry name" value="TSP_type-3_rpt"/>
</dbReference>
<gene>
    <name evidence="5" type="ORF">SAMN06265371_104373</name>
</gene>
<dbReference type="Pfam" id="PF18962">
    <property type="entry name" value="Por_Secre_tail"/>
    <property type="match status" value="1"/>
</dbReference>
<organism evidence="5 6">
    <name type="scientific">Lutibacter agarilyticus</name>
    <dbReference type="NCBI Taxonomy" id="1109740"/>
    <lineage>
        <taxon>Bacteria</taxon>
        <taxon>Pseudomonadati</taxon>
        <taxon>Bacteroidota</taxon>
        <taxon>Flavobacteriia</taxon>
        <taxon>Flavobacteriales</taxon>
        <taxon>Flavobacteriaceae</taxon>
        <taxon>Lutibacter</taxon>
    </lineage>
</organism>
<protein>
    <submittedName>
        <fullName evidence="5">Por secretion system C-terminal sorting domain-containing protein</fullName>
    </submittedName>
</protein>
<dbReference type="CDD" id="cd11350">
    <property type="entry name" value="AmyAc_4"/>
    <property type="match status" value="1"/>
</dbReference>
<dbReference type="InterPro" id="IPR006047">
    <property type="entry name" value="GH13_cat_dom"/>
</dbReference>
<comment type="similarity">
    <text evidence="1">Belongs to the glycosyl hydrolase 13 family.</text>
</comment>
<reference evidence="5 6" key="1">
    <citation type="submission" date="2017-06" db="EMBL/GenBank/DDBJ databases">
        <authorList>
            <person name="Kim H.J."/>
            <person name="Triplett B.A."/>
        </authorList>
    </citation>
    <scope>NUCLEOTIDE SEQUENCE [LARGE SCALE GENOMIC DNA]</scope>
    <source>
        <strain evidence="5 6">DSM 29150</strain>
    </source>
</reference>
<dbReference type="Pfam" id="PF17957">
    <property type="entry name" value="Big_7"/>
    <property type="match status" value="1"/>
</dbReference>
<dbReference type="EMBL" id="FZNT01000004">
    <property type="protein sequence ID" value="SNR53407.1"/>
    <property type="molecule type" value="Genomic_DNA"/>
</dbReference>
<dbReference type="SUPFAM" id="SSF51445">
    <property type="entry name" value="(Trans)glycosidases"/>
    <property type="match status" value="1"/>
</dbReference>
<dbReference type="Gene3D" id="3.20.20.80">
    <property type="entry name" value="Glycosidases"/>
    <property type="match status" value="1"/>
</dbReference>
<dbReference type="InterPro" id="IPR017853">
    <property type="entry name" value="GH"/>
</dbReference>
<dbReference type="RefSeq" id="WP_089381467.1">
    <property type="nucleotide sequence ID" value="NZ_FZNT01000004.1"/>
</dbReference>
<feature type="signal peptide" evidence="3">
    <location>
        <begin position="1"/>
        <end position="25"/>
    </location>
</feature>
<dbReference type="InterPro" id="IPR014756">
    <property type="entry name" value="Ig_E-set"/>
</dbReference>
<dbReference type="NCBIfam" id="TIGR04183">
    <property type="entry name" value="Por_Secre_tail"/>
    <property type="match status" value="1"/>
</dbReference>
<dbReference type="GO" id="GO:0005509">
    <property type="term" value="F:calcium ion binding"/>
    <property type="evidence" value="ECO:0007669"/>
    <property type="project" value="InterPro"/>
</dbReference>
<dbReference type="InterPro" id="IPR013783">
    <property type="entry name" value="Ig-like_fold"/>
</dbReference>
<dbReference type="Pfam" id="PF00128">
    <property type="entry name" value="Alpha-amylase"/>
    <property type="match status" value="2"/>
</dbReference>
<dbReference type="SUPFAM" id="SSF103647">
    <property type="entry name" value="TSP type-3 repeat"/>
    <property type="match status" value="1"/>
</dbReference>
<dbReference type="GO" id="GO:0005975">
    <property type="term" value="P:carbohydrate metabolic process"/>
    <property type="evidence" value="ECO:0007669"/>
    <property type="project" value="InterPro"/>
</dbReference>
<evidence type="ECO:0000256" key="3">
    <source>
        <dbReference type="SAM" id="SignalP"/>
    </source>
</evidence>
<evidence type="ECO:0000313" key="6">
    <source>
        <dbReference type="Proteomes" id="UP000198384"/>
    </source>
</evidence>
<dbReference type="Pfam" id="PF02922">
    <property type="entry name" value="CBM_48"/>
    <property type="match status" value="1"/>
</dbReference>
<keyword evidence="6" id="KW-1185">Reference proteome</keyword>
<dbReference type="GO" id="GO:0004553">
    <property type="term" value="F:hydrolase activity, hydrolyzing O-glycosyl compounds"/>
    <property type="evidence" value="ECO:0007669"/>
    <property type="project" value="InterPro"/>
</dbReference>
<dbReference type="OrthoDB" id="9761875at2"/>
<dbReference type="SUPFAM" id="SSF81296">
    <property type="entry name" value="E set domains"/>
    <property type="match status" value="1"/>
</dbReference>